<dbReference type="CDD" id="cd14687">
    <property type="entry name" value="bZIP_ATF2"/>
    <property type="match status" value="1"/>
</dbReference>
<organism evidence="6 7">
    <name type="scientific">Henningerozyma blattae (strain ATCC 34711 / CBS 6284 / DSM 70876 / NBRC 10599 / NRRL Y-10934 / UCD 77-7)</name>
    <name type="common">Yeast</name>
    <name type="synonym">Tetrapisispora blattae</name>
    <dbReference type="NCBI Taxonomy" id="1071380"/>
    <lineage>
        <taxon>Eukaryota</taxon>
        <taxon>Fungi</taxon>
        <taxon>Dikarya</taxon>
        <taxon>Ascomycota</taxon>
        <taxon>Saccharomycotina</taxon>
        <taxon>Saccharomycetes</taxon>
        <taxon>Saccharomycetales</taxon>
        <taxon>Saccharomycetaceae</taxon>
        <taxon>Henningerozyma</taxon>
    </lineage>
</organism>
<dbReference type="GO" id="GO:0005634">
    <property type="term" value="C:nucleus"/>
    <property type="evidence" value="ECO:0007669"/>
    <property type="project" value="TreeGrafter"/>
</dbReference>
<dbReference type="GO" id="GO:0000981">
    <property type="term" value="F:DNA-binding transcription factor activity, RNA polymerase II-specific"/>
    <property type="evidence" value="ECO:0007669"/>
    <property type="project" value="TreeGrafter"/>
</dbReference>
<dbReference type="RefSeq" id="XP_004180820.1">
    <property type="nucleotide sequence ID" value="XM_004180772.1"/>
</dbReference>
<dbReference type="InterPro" id="IPR004827">
    <property type="entry name" value="bZIP"/>
</dbReference>
<dbReference type="EMBL" id="HE806320">
    <property type="protein sequence ID" value="CCH61301.1"/>
    <property type="molecule type" value="Genomic_DNA"/>
</dbReference>
<sequence length="262" mass="29896">MSDPPSPSPHEWAALPFSELLRSAQRGWQVREQAQAQQQAQVHDHSRPQEHSQFAWQSPEDQAQWQQTYPLRRRISIANGQINELNANTLDVDSLYASQPPPLPLSFPLSPNTFAFTSTPTPISNKIEPKPPPTPSHKAPSKAPHKATLSSTKATDPETKRKILLEKNRIAAVKSRRKKKLIEKNLNNNFNELLRQNKALEAKIKYYDKLINYLIKFLSNHKKENPNPNECNLDNQQVLDLLLEFNTIKASLDDNAISHLQR</sequence>
<dbReference type="HOGENOM" id="CLU_1062366_0_0_1"/>
<dbReference type="GO" id="GO:0000978">
    <property type="term" value="F:RNA polymerase II cis-regulatory region sequence-specific DNA binding"/>
    <property type="evidence" value="ECO:0007669"/>
    <property type="project" value="TreeGrafter"/>
</dbReference>
<protein>
    <recommendedName>
        <fullName evidence="5">BZIP domain-containing protein</fullName>
    </recommendedName>
</protein>
<dbReference type="KEGG" id="tbl:TBLA_0E02470"/>
<evidence type="ECO:0000256" key="4">
    <source>
        <dbReference type="SAM" id="MobiDB-lite"/>
    </source>
</evidence>
<dbReference type="InParanoid" id="I2H4J9"/>
<evidence type="ECO:0000313" key="6">
    <source>
        <dbReference type="EMBL" id="CCH61301.1"/>
    </source>
</evidence>
<keyword evidence="3" id="KW-0804">Transcription</keyword>
<evidence type="ECO:0000256" key="3">
    <source>
        <dbReference type="ARBA" id="ARBA00023163"/>
    </source>
</evidence>
<reference evidence="6 7" key="1">
    <citation type="journal article" date="2011" name="Proc. Natl. Acad. Sci. U.S.A.">
        <title>Evolutionary erosion of yeast sex chromosomes by mating-type switching accidents.</title>
        <authorList>
            <person name="Gordon J.L."/>
            <person name="Armisen D."/>
            <person name="Proux-Wera E."/>
            <person name="Oheigeartaigh S.S."/>
            <person name="Byrne K.P."/>
            <person name="Wolfe K.H."/>
        </authorList>
    </citation>
    <scope>NUCLEOTIDE SEQUENCE [LARGE SCALE GENOMIC DNA]</scope>
    <source>
        <strain evidence="7">ATCC 34711 / CBS 6284 / DSM 70876 / NBRC 10599 / NRRL Y-10934 / UCD 77-7</strain>
    </source>
</reference>
<keyword evidence="2" id="KW-0238">DNA-binding</keyword>
<dbReference type="InterPro" id="IPR000837">
    <property type="entry name" value="AP-1"/>
</dbReference>
<evidence type="ECO:0000256" key="1">
    <source>
        <dbReference type="ARBA" id="ARBA00023015"/>
    </source>
</evidence>
<dbReference type="Gene3D" id="1.20.5.170">
    <property type="match status" value="1"/>
</dbReference>
<evidence type="ECO:0000313" key="7">
    <source>
        <dbReference type="Proteomes" id="UP000002866"/>
    </source>
</evidence>
<proteinExistence type="predicted"/>
<dbReference type="STRING" id="1071380.I2H4J9"/>
<feature type="compositionally biased region" description="Polar residues" evidence="4">
    <location>
        <begin position="51"/>
        <end position="62"/>
    </location>
</feature>
<evidence type="ECO:0000259" key="5">
    <source>
        <dbReference type="PROSITE" id="PS50217"/>
    </source>
</evidence>
<dbReference type="SUPFAM" id="SSF57959">
    <property type="entry name" value="Leucine zipper domain"/>
    <property type="match status" value="1"/>
</dbReference>
<name>I2H4J9_HENB6</name>
<gene>
    <name evidence="6" type="primary">TBLA0E02470</name>
    <name evidence="6" type="ORF">TBLA_0E02470</name>
</gene>
<dbReference type="PANTHER" id="PTHR23351:SF24">
    <property type="entry name" value="ACTIVATING TRANSCRIPTION FACTOR 3-RELATED"/>
    <property type="match status" value="1"/>
</dbReference>
<dbReference type="SMART" id="SM00338">
    <property type="entry name" value="BRLZ"/>
    <property type="match status" value="1"/>
</dbReference>
<accession>I2H4J9</accession>
<dbReference type="Pfam" id="PF00170">
    <property type="entry name" value="bZIP_1"/>
    <property type="match status" value="1"/>
</dbReference>
<dbReference type="PROSITE" id="PS50217">
    <property type="entry name" value="BZIP"/>
    <property type="match status" value="1"/>
</dbReference>
<feature type="region of interest" description="Disordered" evidence="4">
    <location>
        <begin position="28"/>
        <end position="62"/>
    </location>
</feature>
<feature type="region of interest" description="Disordered" evidence="4">
    <location>
        <begin position="119"/>
        <end position="157"/>
    </location>
</feature>
<feature type="domain" description="BZIP" evidence="5">
    <location>
        <begin position="158"/>
        <end position="221"/>
    </location>
</feature>
<dbReference type="PANTHER" id="PTHR23351">
    <property type="entry name" value="FOS TRANSCRIPTION FACTOR-RELATED"/>
    <property type="match status" value="1"/>
</dbReference>
<dbReference type="Proteomes" id="UP000002866">
    <property type="component" value="Chromosome 5"/>
</dbReference>
<dbReference type="AlphaFoldDB" id="I2H4J9"/>
<keyword evidence="1" id="KW-0805">Transcription regulation</keyword>
<keyword evidence="7" id="KW-1185">Reference proteome</keyword>
<dbReference type="GeneID" id="14496374"/>
<dbReference type="InterPro" id="IPR046347">
    <property type="entry name" value="bZIP_sf"/>
</dbReference>
<evidence type="ECO:0000256" key="2">
    <source>
        <dbReference type="ARBA" id="ARBA00023125"/>
    </source>
</evidence>